<feature type="transmembrane region" description="Helical" evidence="10">
    <location>
        <begin position="60"/>
        <end position="84"/>
    </location>
</feature>
<proteinExistence type="inferred from homology"/>
<protein>
    <recommendedName>
        <fullName evidence="3 10">Photosystem I assembly protein Ycf4</fullName>
    </recommendedName>
</protein>
<accession>A0A1C9CD59</accession>
<sequence>MSNIKIDTITGSRRFSNYWWATIIFLGGLSFFLVGISSYLQKQLTPFTNFDNLTFLPQGVIMTFYGITGVLISLFLWFTIVWNVGSGYNEFNQKNGLITIFRMGFPGKNRILKLQYPIKDIQAIKININDGLTPKREIYLKMKDSREIPLTSVGQPLMLSEIEEQASSLATFLGISIEGLN</sequence>
<dbReference type="GeneID" id="29073586"/>
<dbReference type="PANTHER" id="PTHR33288">
    <property type="match status" value="1"/>
</dbReference>
<evidence type="ECO:0000256" key="2">
    <source>
        <dbReference type="ARBA" id="ARBA00008198"/>
    </source>
</evidence>
<evidence type="ECO:0000256" key="5">
    <source>
        <dbReference type="ARBA" id="ARBA00022692"/>
    </source>
</evidence>
<dbReference type="NCBIfam" id="NF002712">
    <property type="entry name" value="PRK02542.1"/>
    <property type="match status" value="1"/>
</dbReference>
<dbReference type="AlphaFoldDB" id="A0A1C9CD59"/>
<keyword evidence="7 10" id="KW-0793">Thylakoid</keyword>
<keyword evidence="6 10" id="KW-1133">Transmembrane helix</keyword>
<dbReference type="GO" id="GO:0015979">
    <property type="term" value="P:photosynthesis"/>
    <property type="evidence" value="ECO:0007669"/>
    <property type="project" value="UniProtKB-UniRule"/>
</dbReference>
<keyword evidence="4 10" id="KW-0602">Photosynthesis</keyword>
<reference evidence="11" key="1">
    <citation type="journal article" date="2016" name="BMC Biol.">
        <title>Parallel evolution of highly conserved plastid genome architecture in red seaweeds and seed plants.</title>
        <authorList>
            <person name="Lee J."/>
            <person name="Cho C.H."/>
            <person name="Park S.I."/>
            <person name="Choi J.W."/>
            <person name="Song H.S."/>
            <person name="West J.A."/>
            <person name="Bhattacharya D."/>
            <person name="Yoon H.S."/>
        </authorList>
    </citation>
    <scope>NUCLEOTIDE SEQUENCE</scope>
</reference>
<dbReference type="RefSeq" id="YP_009296990.1">
    <property type="nucleotide sequence ID" value="NC_031174.1"/>
</dbReference>
<evidence type="ECO:0000256" key="10">
    <source>
        <dbReference type="HAMAP-Rule" id="MF_00437"/>
    </source>
</evidence>
<evidence type="ECO:0000256" key="4">
    <source>
        <dbReference type="ARBA" id="ARBA00022531"/>
    </source>
</evidence>
<evidence type="ECO:0000313" key="11">
    <source>
        <dbReference type="EMBL" id="AOM66333.1"/>
    </source>
</evidence>
<evidence type="ECO:0000256" key="9">
    <source>
        <dbReference type="ARBA" id="ARBA00046286"/>
    </source>
</evidence>
<dbReference type="HAMAP" id="MF_00437">
    <property type="entry name" value="Ycf4"/>
    <property type="match status" value="1"/>
</dbReference>
<dbReference type="GO" id="GO:0009522">
    <property type="term" value="C:photosystem I"/>
    <property type="evidence" value="ECO:0007669"/>
    <property type="project" value="InterPro"/>
</dbReference>
<keyword evidence="5 10" id="KW-0812">Transmembrane</keyword>
<dbReference type="GO" id="GO:0055035">
    <property type="term" value="C:plastid thylakoid membrane"/>
    <property type="evidence" value="ECO:0007669"/>
    <property type="project" value="UniProtKB-SubCell"/>
</dbReference>
<name>A0A1C9CD59_CERJP</name>
<dbReference type="Pfam" id="PF02392">
    <property type="entry name" value="Ycf4"/>
    <property type="match status" value="1"/>
</dbReference>
<comment type="similarity">
    <text evidence="2 10">Belongs to the Ycf4 family.</text>
</comment>
<feature type="transmembrane region" description="Helical" evidence="10">
    <location>
        <begin position="18"/>
        <end position="40"/>
    </location>
</feature>
<dbReference type="PANTHER" id="PTHR33288:SF4">
    <property type="entry name" value="PHOTOSYSTEM I ASSEMBLY PROTEIN YCF4"/>
    <property type="match status" value="1"/>
</dbReference>
<evidence type="ECO:0000256" key="3">
    <source>
        <dbReference type="ARBA" id="ARBA00015395"/>
    </source>
</evidence>
<geneLocation type="plastid" evidence="11"/>
<keyword evidence="11" id="KW-0934">Plastid</keyword>
<evidence type="ECO:0000256" key="8">
    <source>
        <dbReference type="ARBA" id="ARBA00023136"/>
    </source>
</evidence>
<comment type="subcellular location">
    <subcellularLocation>
        <location evidence="10">Cellular thylakoid membrane</location>
        <topology evidence="10">Multi-pass membrane protein</topology>
    </subcellularLocation>
    <subcellularLocation>
        <location evidence="9">Plastid thylakoid membrane</location>
        <topology evidence="9">Multi-pass membrane protein</topology>
    </subcellularLocation>
</comment>
<organism evidence="11">
    <name type="scientific">Ceramothamnion japonicum</name>
    <name type="common">Red alga</name>
    <name type="synonym">Ceramium japonicum</name>
    <dbReference type="NCBI Taxonomy" id="218448"/>
    <lineage>
        <taxon>Eukaryota</taxon>
        <taxon>Rhodophyta</taxon>
        <taxon>Florideophyceae</taxon>
        <taxon>Rhodymeniophycidae</taxon>
        <taxon>Ceramiales</taxon>
        <taxon>Ceramiaceae</taxon>
        <taxon>Ceramothamnion</taxon>
    </lineage>
</organism>
<gene>
    <name evidence="10 11" type="primary">ycf4</name>
    <name evidence="11" type="ORF">Ceram_057</name>
</gene>
<dbReference type="EMBL" id="KX284719">
    <property type="protein sequence ID" value="AOM66333.1"/>
    <property type="molecule type" value="Genomic_DNA"/>
</dbReference>
<comment type="function">
    <text evidence="1 10">Seems to be required for the assembly of the photosystem I complex.</text>
</comment>
<evidence type="ECO:0000256" key="7">
    <source>
        <dbReference type="ARBA" id="ARBA00023078"/>
    </source>
</evidence>
<evidence type="ECO:0000256" key="6">
    <source>
        <dbReference type="ARBA" id="ARBA00022989"/>
    </source>
</evidence>
<evidence type="ECO:0000256" key="1">
    <source>
        <dbReference type="ARBA" id="ARBA00002862"/>
    </source>
</evidence>
<keyword evidence="8 10" id="KW-0472">Membrane</keyword>
<dbReference type="InterPro" id="IPR003359">
    <property type="entry name" value="PSI_Ycf4_assembly"/>
</dbReference>